<gene>
    <name evidence="7" type="ORF">mPipKuh1_001686</name>
</gene>
<dbReference type="PANTHER" id="PTHR35977">
    <property type="entry name" value="CHROMOSOME 16 OPEN READING FRAME 71"/>
    <property type="match status" value="1"/>
</dbReference>
<evidence type="ECO:0000256" key="3">
    <source>
        <dbReference type="ARBA" id="ARBA00024190"/>
    </source>
</evidence>
<evidence type="ECO:0000256" key="1">
    <source>
        <dbReference type="ARBA" id="ARBA00022490"/>
    </source>
</evidence>
<comment type="caution">
    <text evidence="7">The sequence shown here is derived from an EMBL/GenBank/DDBJ whole genome shotgun (WGS) entry which is preliminary data.</text>
</comment>
<reference evidence="7 8" key="1">
    <citation type="journal article" date="2020" name="Nature">
        <title>Six reference-quality genomes reveal evolution of bat adaptations.</title>
        <authorList>
            <person name="Jebb D."/>
            <person name="Huang Z."/>
            <person name="Pippel M."/>
            <person name="Hughes G.M."/>
            <person name="Lavrichenko K."/>
            <person name="Devanna P."/>
            <person name="Winkler S."/>
            <person name="Jermiin L.S."/>
            <person name="Skirmuntt E.C."/>
            <person name="Katzourakis A."/>
            <person name="Burkitt-Gray L."/>
            <person name="Ray D.A."/>
            <person name="Sullivan K.A.M."/>
            <person name="Roscito J.G."/>
            <person name="Kirilenko B.M."/>
            <person name="Davalos L.M."/>
            <person name="Corthals A.P."/>
            <person name="Power M.L."/>
            <person name="Jones G."/>
            <person name="Ransome R.D."/>
            <person name="Dechmann D.K.N."/>
            <person name="Locatelli A.G."/>
            <person name="Puechmaille S.J."/>
            <person name="Fedrigo O."/>
            <person name="Jarvis E.D."/>
            <person name="Hiller M."/>
            <person name="Vernes S.C."/>
            <person name="Myers E.W."/>
            <person name="Teeling E.C."/>
        </authorList>
    </citation>
    <scope>NUCLEOTIDE SEQUENCE [LARGE SCALE GENOMIC DNA]</scope>
    <source>
        <strain evidence="7">MPipKuh1</strain>
        <tissue evidence="7">Flight muscle</tissue>
    </source>
</reference>
<evidence type="ECO:0000256" key="5">
    <source>
        <dbReference type="ARBA" id="ARBA00030565"/>
    </source>
</evidence>
<feature type="region of interest" description="Disordered" evidence="6">
    <location>
        <begin position="105"/>
        <end position="160"/>
    </location>
</feature>
<keyword evidence="8" id="KW-1185">Reference proteome</keyword>
<evidence type="ECO:0000313" key="7">
    <source>
        <dbReference type="EMBL" id="KAF6365846.1"/>
    </source>
</evidence>
<dbReference type="Proteomes" id="UP000558488">
    <property type="component" value="Unassembled WGS sequence"/>
</dbReference>
<dbReference type="GO" id="GO:0070840">
    <property type="term" value="F:dynein complex binding"/>
    <property type="evidence" value="ECO:0007669"/>
    <property type="project" value="InterPro"/>
</dbReference>
<sequence length="468" mass="51147">MASQDKDVEPSLPSPCVSRMGPWEAILEAVREQLPSLDSDSSLSDCGEEELFIYQRNQTTLIPDLSEELAENPDGAWVGPANRSPEPLVAPVEFSAEPWGEWNVRMKEGKDPGQPLEGGGESSSLRMPEETPTWQEGDLGDMSFNTKGSPSPPWGLQGEATLCLPGEDLRMDPNAVPCVQKGSDSANRRALRKARKKMIERDLLHKVTWGARNPACSDHSLVKKTPCESASTGRRPGTPPQGPREGLPVLALQHLEEWDLDHILQSLTGQEDDRGDGASRGVWWAADHLQGPGHAEPSAQDRLMEQLTLLCATQFRAASPARKMPADMPPDNEQLEVRSRCALKELGFQAKLRQHGLRNPAEPPTTFIDLRPTEPSNQGSLESPSPSPSSSSSSSDSEDAGEEEAAAQRDWQGPARLRDCTGKSQLLQQLRAFRKAQPQWPANKVPSNQKAPENTAGSETGRKQHVTL</sequence>
<comment type="subcellular location">
    <subcellularLocation>
        <location evidence="3">Dynein axonemal particle</location>
    </subcellularLocation>
</comment>
<evidence type="ECO:0000256" key="6">
    <source>
        <dbReference type="SAM" id="MobiDB-lite"/>
    </source>
</evidence>
<name>A0A7J7YW19_PIPKU</name>
<proteinExistence type="predicted"/>
<dbReference type="Pfam" id="PF15773">
    <property type="entry name" value="DAAP1"/>
    <property type="match status" value="1"/>
</dbReference>
<feature type="region of interest" description="Disordered" evidence="6">
    <location>
        <begin position="218"/>
        <end position="243"/>
    </location>
</feature>
<dbReference type="GO" id="GO:0120293">
    <property type="term" value="C:dynein axonemal particle"/>
    <property type="evidence" value="ECO:0007669"/>
    <property type="project" value="UniProtKB-SubCell"/>
</dbReference>
<organism evidence="7 8">
    <name type="scientific">Pipistrellus kuhlii</name>
    <name type="common">Kuhl's pipistrelle</name>
    <dbReference type="NCBI Taxonomy" id="59472"/>
    <lineage>
        <taxon>Eukaryota</taxon>
        <taxon>Metazoa</taxon>
        <taxon>Chordata</taxon>
        <taxon>Craniata</taxon>
        <taxon>Vertebrata</taxon>
        <taxon>Euteleostomi</taxon>
        <taxon>Mammalia</taxon>
        <taxon>Eutheria</taxon>
        <taxon>Laurasiatheria</taxon>
        <taxon>Chiroptera</taxon>
        <taxon>Yangochiroptera</taxon>
        <taxon>Vespertilionidae</taxon>
        <taxon>Pipistrellus</taxon>
    </lineage>
</organism>
<dbReference type="OrthoDB" id="2162449at2759"/>
<dbReference type="PANTHER" id="PTHR35977:SF1">
    <property type="entry name" value="DYNEIN AXONEMAL ASSEMBLY FACTOR 8"/>
    <property type="match status" value="1"/>
</dbReference>
<dbReference type="AlphaFoldDB" id="A0A7J7YW19"/>
<evidence type="ECO:0000313" key="8">
    <source>
        <dbReference type="Proteomes" id="UP000558488"/>
    </source>
</evidence>
<evidence type="ECO:0000256" key="4">
    <source>
        <dbReference type="ARBA" id="ARBA00024428"/>
    </source>
</evidence>
<comment type="function">
    <text evidence="2">In cyliated cells, dynein axonemal particle-specific protein required for deployment of ODA to the axoneme. Interacts with outer dynein arm (ODA) subunits.</text>
</comment>
<evidence type="ECO:0000256" key="2">
    <source>
        <dbReference type="ARBA" id="ARBA00024177"/>
    </source>
</evidence>
<feature type="compositionally biased region" description="Acidic residues" evidence="6">
    <location>
        <begin position="396"/>
        <end position="405"/>
    </location>
</feature>
<keyword evidence="1" id="KW-0963">Cytoplasm</keyword>
<protein>
    <recommendedName>
        <fullName evidence="4">Dynein axonemal assembly factor 8</fullName>
    </recommendedName>
    <alternativeName>
        <fullName evidence="5">Dynein axonemal-associated protein 1</fullName>
    </alternativeName>
</protein>
<accession>A0A7J7YW19</accession>
<feature type="region of interest" description="Disordered" evidence="6">
    <location>
        <begin position="354"/>
        <end position="468"/>
    </location>
</feature>
<feature type="compositionally biased region" description="Low complexity" evidence="6">
    <location>
        <begin position="379"/>
        <end position="395"/>
    </location>
</feature>
<feature type="compositionally biased region" description="Polar residues" evidence="6">
    <location>
        <begin position="445"/>
        <end position="458"/>
    </location>
</feature>
<dbReference type="EMBL" id="JACAGB010000004">
    <property type="protein sequence ID" value="KAF6365846.1"/>
    <property type="molecule type" value="Genomic_DNA"/>
</dbReference>
<dbReference type="InterPro" id="IPR031531">
    <property type="entry name" value="DNAAF8"/>
</dbReference>